<sequence>MAFPLIDDVLTLIFESLAATDPDDDYQNEVAFETLFACLTVNRKFASLAIPLLWKNLSIEFEDERYAIVRVRFGMYGSKALSCFEIRHSAEDSLDCLKRRCDLLDCPYLRFVKHLTVAAEYVEDDGFHGNGCHGQFVGFKEELLKALPSFTGLKNLQYMLDWRGKSHGFTYLGPYHVNGAVDLASVPPPNMVPSNPARECLHSTLQDIVNALPTPPALEINLANTSMGNRTSDADWIETSYLPCAPHIVRATISECFGSITSLCKFVASAPHLKSLHLPNNLLAPTTFLPSLIRSSSSLRSLHAVNYREFVPEWTGVPLPSSTSKLLTLTYTPANDQHPQQHQLFKNPPSVLPPNLRNLYLDLPITVTSPTMFQPSFFSPLANLTSLHLNAFTEPLFASFIAFPPPNLQNLIAEFIFPTFSESHLTSLITCGLEKSLERLHLAFETDFDLGRMWIDSVNACRNLRFLSLGPRFGGQMWFGNFASGGKDYVAALLDLIVSGDKMRYLNIGFYDAPPSQSANVTIGVFYNRFRVRMGYRDLIDRLFWSAGECRWVSRDDFWVVDCGAVRNFVEECGGVTFRAVRY</sequence>
<name>A0AAD5SE95_9FUNG</name>
<dbReference type="SUPFAM" id="SSF52047">
    <property type="entry name" value="RNI-like"/>
    <property type="match status" value="1"/>
</dbReference>
<dbReference type="Proteomes" id="UP001212841">
    <property type="component" value="Unassembled WGS sequence"/>
</dbReference>
<evidence type="ECO:0000313" key="2">
    <source>
        <dbReference type="Proteomes" id="UP001212841"/>
    </source>
</evidence>
<comment type="caution">
    <text evidence="1">The sequence shown here is derived from an EMBL/GenBank/DDBJ whole genome shotgun (WGS) entry which is preliminary data.</text>
</comment>
<reference evidence="1" key="1">
    <citation type="submission" date="2020-05" db="EMBL/GenBank/DDBJ databases">
        <title>Phylogenomic resolution of chytrid fungi.</title>
        <authorList>
            <person name="Stajich J.E."/>
            <person name="Amses K."/>
            <person name="Simmons R."/>
            <person name="Seto K."/>
            <person name="Myers J."/>
            <person name="Bonds A."/>
            <person name="Quandt C.A."/>
            <person name="Barry K."/>
            <person name="Liu P."/>
            <person name="Grigoriev I."/>
            <person name="Longcore J.E."/>
            <person name="James T.Y."/>
        </authorList>
    </citation>
    <scope>NUCLEOTIDE SEQUENCE</scope>
    <source>
        <strain evidence="1">JEL0318</strain>
    </source>
</reference>
<organism evidence="1 2">
    <name type="scientific">Rhizophlyctis rosea</name>
    <dbReference type="NCBI Taxonomy" id="64517"/>
    <lineage>
        <taxon>Eukaryota</taxon>
        <taxon>Fungi</taxon>
        <taxon>Fungi incertae sedis</taxon>
        <taxon>Chytridiomycota</taxon>
        <taxon>Chytridiomycota incertae sedis</taxon>
        <taxon>Chytridiomycetes</taxon>
        <taxon>Rhizophlyctidales</taxon>
        <taxon>Rhizophlyctidaceae</taxon>
        <taxon>Rhizophlyctis</taxon>
    </lineage>
</organism>
<dbReference type="EMBL" id="JADGJD010000419">
    <property type="protein sequence ID" value="KAJ3051236.1"/>
    <property type="molecule type" value="Genomic_DNA"/>
</dbReference>
<proteinExistence type="predicted"/>
<gene>
    <name evidence="1" type="ORF">HK097_007774</name>
</gene>
<dbReference type="Gene3D" id="3.80.10.10">
    <property type="entry name" value="Ribonuclease Inhibitor"/>
    <property type="match status" value="1"/>
</dbReference>
<evidence type="ECO:0000313" key="1">
    <source>
        <dbReference type="EMBL" id="KAJ3051236.1"/>
    </source>
</evidence>
<protein>
    <submittedName>
        <fullName evidence="1">Uncharacterized protein</fullName>
    </submittedName>
</protein>
<keyword evidence="2" id="KW-1185">Reference proteome</keyword>
<dbReference type="InterPro" id="IPR032675">
    <property type="entry name" value="LRR_dom_sf"/>
</dbReference>
<dbReference type="AlphaFoldDB" id="A0AAD5SE95"/>
<accession>A0AAD5SE95</accession>